<dbReference type="Proteomes" id="UP000029725">
    <property type="component" value="Unassembled WGS sequence"/>
</dbReference>
<dbReference type="PANTHER" id="PTHR13060">
    <property type="entry name" value="SGT1 PROTEIN HSGT1 SUPPRESSOR OF GCR2"/>
    <property type="match status" value="1"/>
</dbReference>
<feature type="compositionally biased region" description="Polar residues" evidence="1">
    <location>
        <begin position="430"/>
        <end position="441"/>
    </location>
</feature>
<dbReference type="PANTHER" id="PTHR13060:SF0">
    <property type="entry name" value="PROTEIN ECDYSONELESS HOMOLOG"/>
    <property type="match status" value="1"/>
</dbReference>
<dbReference type="GO" id="GO:0005634">
    <property type="term" value="C:nucleus"/>
    <property type="evidence" value="ECO:0007669"/>
    <property type="project" value="TreeGrafter"/>
</dbReference>
<protein>
    <submittedName>
        <fullName evidence="2">Uncharacterized protein</fullName>
    </submittedName>
</protein>
<dbReference type="EMBL" id="JMKJ01000066">
    <property type="protein sequence ID" value="KGG52555.1"/>
    <property type="molecule type" value="Genomic_DNA"/>
</dbReference>
<gene>
    <name evidence="2" type="ORF">DI09_15p220</name>
</gene>
<accession>A0A098VUC2</accession>
<feature type="region of interest" description="Disordered" evidence="1">
    <location>
        <begin position="411"/>
        <end position="441"/>
    </location>
</feature>
<evidence type="ECO:0000313" key="3">
    <source>
        <dbReference type="Proteomes" id="UP000029725"/>
    </source>
</evidence>
<dbReference type="HOGENOM" id="CLU_621255_0_0_1"/>
<dbReference type="RefSeq" id="XP_013238982.1">
    <property type="nucleotide sequence ID" value="XM_013383528.1"/>
</dbReference>
<evidence type="ECO:0000256" key="1">
    <source>
        <dbReference type="SAM" id="MobiDB-lite"/>
    </source>
</evidence>
<reference evidence="2 3" key="1">
    <citation type="submission" date="2014-04" db="EMBL/GenBank/DDBJ databases">
        <title>A new species of microsporidia sheds light on the evolution of extreme parasitism.</title>
        <authorList>
            <person name="Haag K.L."/>
            <person name="James T.Y."/>
            <person name="Larsson R."/>
            <person name="Schaer T.M."/>
            <person name="Refardt D."/>
            <person name="Pombert J.-F."/>
            <person name="Ebert D."/>
        </authorList>
    </citation>
    <scope>NUCLEOTIDE SEQUENCE [LARGE SCALE GENOMIC DNA]</scope>
    <source>
        <strain evidence="2 3">UGP3</strain>
        <tissue evidence="2">Spores</tissue>
    </source>
</reference>
<name>A0A098VUC2_9MICR</name>
<organism evidence="2 3">
    <name type="scientific">Mitosporidium daphniae</name>
    <dbReference type="NCBI Taxonomy" id="1485682"/>
    <lineage>
        <taxon>Eukaryota</taxon>
        <taxon>Fungi</taxon>
        <taxon>Fungi incertae sedis</taxon>
        <taxon>Microsporidia</taxon>
        <taxon>Mitosporidium</taxon>
    </lineage>
</organism>
<proteinExistence type="predicted"/>
<comment type="caution">
    <text evidence="2">The sequence shown here is derived from an EMBL/GenBank/DDBJ whole genome shotgun (WGS) entry which is preliminary data.</text>
</comment>
<dbReference type="OrthoDB" id="27237at2759"/>
<evidence type="ECO:0000313" key="2">
    <source>
        <dbReference type="EMBL" id="KGG52555.1"/>
    </source>
</evidence>
<dbReference type="AlphaFoldDB" id="A0A098VUC2"/>
<keyword evidence="3" id="KW-1185">Reference proteome</keyword>
<dbReference type="VEuPathDB" id="MicrosporidiaDB:DI09_15p220"/>
<dbReference type="InterPro" id="IPR010770">
    <property type="entry name" value="Ecd"/>
</dbReference>
<dbReference type="GeneID" id="25258549"/>
<sequence>MDHHCEDPFARFKGTSRAYHKVGVFIFNRSSVQDNFYGDLLLVTCGSMLPSWVKSDEISMNRTFISAGKFHFISKELISSKKRVPLKDALAAVSSPMTITSMNREMCSILDNLLASSDVYLDSILQSGKRLYPIALPRKIAGILLENPSLIAVTCDTYNSNVHKVSVKEFSKITKQHQSYFEPEEPVKVLLPLTKKCFALLDSQQLPLYISESQDLSSTLGTKLAWGYMILLEYIDKNSGDSNFTAPFSANIEEAVKYARLHLDQQVSTKEALDALRYLESPIIVDSNLIQKSLSDGKFACLNESGDMELQLWDAFSEDELRSLIYGPTHMQESVAENQAGEDEDGDDFFFTSDEENSDGLDCNQEYDEFEVLDTLLRDPELLMKVIERYSASGESSKDLLSKLSKLKIEQVQEHTPSADEIPNSEDSDSQLSSNDDAFSE</sequence>